<gene>
    <name evidence="2" type="ORF">ACFR9U_00900</name>
</gene>
<dbReference type="RefSeq" id="WP_247377966.1">
    <property type="nucleotide sequence ID" value="NZ_JALLGV010000004.1"/>
</dbReference>
<dbReference type="Proteomes" id="UP001597119">
    <property type="component" value="Unassembled WGS sequence"/>
</dbReference>
<dbReference type="SUPFAM" id="SSF101898">
    <property type="entry name" value="NHL repeat"/>
    <property type="match status" value="1"/>
</dbReference>
<keyword evidence="1" id="KW-0472">Membrane</keyword>
<accession>A0ABD6C5F5</accession>
<dbReference type="Gene3D" id="2.120.10.30">
    <property type="entry name" value="TolB, C-terminal domain"/>
    <property type="match status" value="1"/>
</dbReference>
<dbReference type="Pfam" id="PF05935">
    <property type="entry name" value="Arylsulfotrans"/>
    <property type="match status" value="1"/>
</dbReference>
<organism evidence="2 3">
    <name type="scientific">Halorientalis brevis</name>
    <dbReference type="NCBI Taxonomy" id="1126241"/>
    <lineage>
        <taxon>Archaea</taxon>
        <taxon>Methanobacteriati</taxon>
        <taxon>Methanobacteriota</taxon>
        <taxon>Stenosarchaea group</taxon>
        <taxon>Halobacteria</taxon>
        <taxon>Halobacteriales</taxon>
        <taxon>Haloarculaceae</taxon>
        <taxon>Halorientalis</taxon>
    </lineage>
</organism>
<dbReference type="EMBL" id="JBHUDJ010000001">
    <property type="protein sequence ID" value="MFD1585523.1"/>
    <property type="molecule type" value="Genomic_DNA"/>
</dbReference>
<evidence type="ECO:0000313" key="3">
    <source>
        <dbReference type="Proteomes" id="UP001597119"/>
    </source>
</evidence>
<dbReference type="InterPro" id="IPR011042">
    <property type="entry name" value="6-blade_b-propeller_TolB-like"/>
</dbReference>
<proteinExistence type="predicted"/>
<dbReference type="InterPro" id="IPR053143">
    <property type="entry name" value="Arylsulfate_ST"/>
</dbReference>
<keyword evidence="1" id="KW-0812">Transmembrane</keyword>
<sequence>MRSSIPQFRWGTAHVVRSVLALVIVVLLLAAAGEAAVHTPPSAGPGTIREPANGSTVIAVQGYNIGGNVNPNKPARLLSVGPEGDAQWDVSGSEFDVSWFYDVDPLPDDDLLVVGTVGQRTRVLRIDRSTQEVKWRETLPLWDTHDVTLTERGNLLIAHMRNTQNGTSNDRVYVYNRTTDAVEWEWQFKNHYANDTDVGISAGDWTHVNDVDVVAPGLYMLSPRNFDQVIVVNRSTKDVVMRLGADGNHSILDEQHNPAYLQDDAGRPTLLVADSENDRVVEYACDRGDPDHPLDGDMKPNCDWSMTWEVGVDTLSWPRDADRLPNGNTLITDTINHRVVEITPRGDVVWSYHAPWLPFDAERPVHGQEAGGPTMADQNVTGSYTIEQDALSDAVVDRSLPQRVELAVASLPGGGLLASGLDTYQGVAPWVRPVWFGPDGFFLGVVAVLIALCWGVAELVVARSRVVAGVRASLAPWIGSAENNK</sequence>
<dbReference type="InterPro" id="IPR010262">
    <property type="entry name" value="Arylsulfotransferase_bact"/>
</dbReference>
<dbReference type="PANTHER" id="PTHR35340:SF5">
    <property type="entry name" value="ASST-DOMAIN-CONTAINING PROTEIN"/>
    <property type="match status" value="1"/>
</dbReference>
<name>A0ABD6C5F5_9EURY</name>
<keyword evidence="3" id="KW-1185">Reference proteome</keyword>
<evidence type="ECO:0000313" key="2">
    <source>
        <dbReference type="EMBL" id="MFD1585523.1"/>
    </source>
</evidence>
<dbReference type="AlphaFoldDB" id="A0ABD6C5F5"/>
<evidence type="ECO:0000256" key="1">
    <source>
        <dbReference type="SAM" id="Phobius"/>
    </source>
</evidence>
<reference evidence="2 3" key="1">
    <citation type="journal article" date="2019" name="Int. J. Syst. Evol. Microbiol.">
        <title>The Global Catalogue of Microorganisms (GCM) 10K type strain sequencing project: providing services to taxonomists for standard genome sequencing and annotation.</title>
        <authorList>
            <consortium name="The Broad Institute Genomics Platform"/>
            <consortium name="The Broad Institute Genome Sequencing Center for Infectious Disease"/>
            <person name="Wu L."/>
            <person name="Ma J."/>
        </authorList>
    </citation>
    <scope>NUCLEOTIDE SEQUENCE [LARGE SCALE GENOMIC DNA]</scope>
    <source>
        <strain evidence="2 3">CGMCC 1.12125</strain>
    </source>
</reference>
<feature type="transmembrane region" description="Helical" evidence="1">
    <location>
        <begin position="441"/>
        <end position="461"/>
    </location>
</feature>
<protein>
    <submittedName>
        <fullName evidence="2">Aryl-sulfate sulfotransferase</fullName>
    </submittedName>
</protein>
<dbReference type="PANTHER" id="PTHR35340">
    <property type="entry name" value="PQQ ENZYME REPEAT PROTEIN-RELATED"/>
    <property type="match status" value="1"/>
</dbReference>
<keyword evidence="1" id="KW-1133">Transmembrane helix</keyword>
<comment type="caution">
    <text evidence="2">The sequence shown here is derived from an EMBL/GenBank/DDBJ whole genome shotgun (WGS) entry which is preliminary data.</text>
</comment>